<dbReference type="InParanoid" id="A0A0R0IW39"/>
<feature type="region of interest" description="Disordered" evidence="2">
    <location>
        <begin position="182"/>
        <end position="214"/>
    </location>
</feature>
<evidence type="ECO:0000259" key="3">
    <source>
        <dbReference type="PROSITE" id="PS50011"/>
    </source>
</evidence>
<dbReference type="PaxDb" id="3847-GLYMA08G45163.1"/>
<dbReference type="STRING" id="3847.A0A0R0IW39"/>
<dbReference type="GO" id="GO:0043539">
    <property type="term" value="F:protein serine/threonine kinase activator activity"/>
    <property type="evidence" value="ECO:0007669"/>
    <property type="project" value="InterPro"/>
</dbReference>
<dbReference type="Proteomes" id="UP000008827">
    <property type="component" value="Chromosome 8"/>
</dbReference>
<reference evidence="4" key="3">
    <citation type="submission" date="2018-07" db="EMBL/GenBank/DDBJ databases">
        <title>WGS assembly of Glycine max.</title>
        <authorList>
            <person name="Schmutz J."/>
            <person name="Cannon S."/>
            <person name="Schlueter J."/>
            <person name="Ma J."/>
            <person name="Mitros T."/>
            <person name="Nelson W."/>
            <person name="Hyten D."/>
            <person name="Song Q."/>
            <person name="Thelen J."/>
            <person name="Cheng J."/>
            <person name="Xu D."/>
            <person name="Hellsten U."/>
            <person name="May G."/>
            <person name="Yu Y."/>
            <person name="Sakurai T."/>
            <person name="Umezawa T."/>
            <person name="Bhattacharyya M."/>
            <person name="Sandhu D."/>
            <person name="Valliyodan B."/>
            <person name="Lindquist E."/>
            <person name="Peto M."/>
            <person name="Grant D."/>
            <person name="Shu S."/>
            <person name="Goodstein D."/>
            <person name="Barry K."/>
            <person name="Futrell-Griggs M."/>
            <person name="Abernathy B."/>
            <person name="Du J."/>
            <person name="Tian Z."/>
            <person name="Zhu L."/>
            <person name="Gill N."/>
            <person name="Joshi T."/>
            <person name="Libault M."/>
            <person name="Sethuraman A."/>
            <person name="Zhang X."/>
            <person name="Shinozaki K."/>
            <person name="Nguyen H."/>
            <person name="Wing R."/>
            <person name="Cregan P."/>
            <person name="Specht J."/>
            <person name="Grimwood J."/>
            <person name="Rokhsar D."/>
            <person name="Stacey G."/>
            <person name="Shoemaker R."/>
            <person name="Jackson S."/>
        </authorList>
    </citation>
    <scope>NUCLEOTIDE SEQUENCE</scope>
    <source>
        <tissue evidence="4">Callus</tissue>
    </source>
</reference>
<evidence type="ECO:0000256" key="1">
    <source>
        <dbReference type="ARBA" id="ARBA00008874"/>
    </source>
</evidence>
<organism evidence="4">
    <name type="scientific">Glycine max</name>
    <name type="common">Soybean</name>
    <name type="synonym">Glycine hispida</name>
    <dbReference type="NCBI Taxonomy" id="3847"/>
    <lineage>
        <taxon>Eukaryota</taxon>
        <taxon>Viridiplantae</taxon>
        <taxon>Streptophyta</taxon>
        <taxon>Embryophyta</taxon>
        <taxon>Tracheophyta</taxon>
        <taxon>Spermatophyta</taxon>
        <taxon>Magnoliopsida</taxon>
        <taxon>eudicotyledons</taxon>
        <taxon>Gunneridae</taxon>
        <taxon>Pentapetalae</taxon>
        <taxon>rosids</taxon>
        <taxon>fabids</taxon>
        <taxon>Fabales</taxon>
        <taxon>Fabaceae</taxon>
        <taxon>Papilionoideae</taxon>
        <taxon>50 kb inversion clade</taxon>
        <taxon>NPAAA clade</taxon>
        <taxon>indigoferoid/millettioid clade</taxon>
        <taxon>Phaseoleae</taxon>
        <taxon>Glycine</taxon>
        <taxon>Glycine subgen. Soja</taxon>
    </lineage>
</organism>
<dbReference type="GO" id="GO:1902456">
    <property type="term" value="P:regulation of stomatal opening"/>
    <property type="evidence" value="ECO:0000318"/>
    <property type="project" value="GO_Central"/>
</dbReference>
<evidence type="ECO:0000313" key="4">
    <source>
        <dbReference type="EMBL" id="KRH46446.1"/>
    </source>
</evidence>
<dbReference type="Gene3D" id="1.10.510.10">
    <property type="entry name" value="Transferase(Phosphotransferase) domain 1"/>
    <property type="match status" value="2"/>
</dbReference>
<dbReference type="AlphaFoldDB" id="A0A0R0IW39"/>
<dbReference type="Gramene" id="KRH46446">
    <property type="protein sequence ID" value="KRH46446"/>
    <property type="gene ID" value="GLYMA_08G334300"/>
</dbReference>
<dbReference type="InterPro" id="IPR000719">
    <property type="entry name" value="Prot_kinase_dom"/>
</dbReference>
<reference evidence="4 5" key="1">
    <citation type="journal article" date="2010" name="Nature">
        <title>Genome sequence of the palaeopolyploid soybean.</title>
        <authorList>
            <person name="Schmutz J."/>
            <person name="Cannon S.B."/>
            <person name="Schlueter J."/>
            <person name="Ma J."/>
            <person name="Mitros T."/>
            <person name="Nelson W."/>
            <person name="Hyten D.L."/>
            <person name="Song Q."/>
            <person name="Thelen J.J."/>
            <person name="Cheng J."/>
            <person name="Xu D."/>
            <person name="Hellsten U."/>
            <person name="May G.D."/>
            <person name="Yu Y."/>
            <person name="Sakurai T."/>
            <person name="Umezawa T."/>
            <person name="Bhattacharyya M.K."/>
            <person name="Sandhu D."/>
            <person name="Valliyodan B."/>
            <person name="Lindquist E."/>
            <person name="Peto M."/>
            <person name="Grant D."/>
            <person name="Shu S."/>
            <person name="Goodstein D."/>
            <person name="Barry K."/>
            <person name="Futrell-Griggs M."/>
            <person name="Abernathy B."/>
            <person name="Du J."/>
            <person name="Tian Z."/>
            <person name="Zhu L."/>
            <person name="Gill N."/>
            <person name="Joshi T."/>
            <person name="Libault M."/>
            <person name="Sethuraman A."/>
            <person name="Zhang X.-C."/>
            <person name="Shinozaki K."/>
            <person name="Nguyen H.T."/>
            <person name="Wing R.A."/>
            <person name="Cregan P."/>
            <person name="Specht J."/>
            <person name="Grimwood J."/>
            <person name="Rokhsar D."/>
            <person name="Stacey G."/>
            <person name="Shoemaker R.C."/>
            <person name="Jackson S.A."/>
        </authorList>
    </citation>
    <scope>NUCLEOTIDE SEQUENCE</scope>
    <source>
        <strain evidence="5">cv. Williams 82</strain>
        <tissue evidence="4">Callus</tissue>
    </source>
</reference>
<dbReference type="PANTHER" id="PTHR48014">
    <property type="entry name" value="SERINE/THREONINE-PROTEIN KINASE FRAY2"/>
    <property type="match status" value="1"/>
</dbReference>
<evidence type="ECO:0000256" key="2">
    <source>
        <dbReference type="SAM" id="MobiDB-lite"/>
    </source>
</evidence>
<reference evidence="5" key="2">
    <citation type="submission" date="2018-02" db="UniProtKB">
        <authorList>
            <consortium name="EnsemblPlants"/>
        </authorList>
    </citation>
    <scope>IDENTIFICATION</scope>
    <source>
        <strain evidence="5">Williams 82</strain>
    </source>
</reference>
<gene>
    <name evidence="4" type="ORF">GLYMA_08G334300</name>
</gene>
<sequence>MNSAAVAIKSIDLDLSHPNILWVVMPFMAAGSLQSIISHSHPNGLTEPCIAVVLRDTLYALSYLHGQGHLHRSAITTSSSSSSSLKFTDVAGTPYWMAPEVIHSHTGYSFKADIWSFGITALELAHGRPPLLHLPPSKSMTNPSKRPNADKLLKHPSFKNRKGTDFLVKNVLQGLPSVEKRYKESKGNLHEDDDDPSMQVKQRRISGWNFNQDG</sequence>
<dbReference type="EnsemblPlants" id="KRH46446">
    <property type="protein sequence ID" value="KRH46446"/>
    <property type="gene ID" value="GLYMA_08G334300"/>
</dbReference>
<dbReference type="InterPro" id="IPR047173">
    <property type="entry name" value="STRAD_A/B-like"/>
</dbReference>
<evidence type="ECO:0000313" key="5">
    <source>
        <dbReference type="EnsemblPlants" id="KRH46446"/>
    </source>
</evidence>
<dbReference type="PANTHER" id="PTHR48014:SF7">
    <property type="entry name" value="SERINE_THREONINE-PROTEIN KINASE BLUS1"/>
    <property type="match status" value="1"/>
</dbReference>
<proteinExistence type="inferred from homology"/>
<keyword evidence="6" id="KW-1185">Reference proteome</keyword>
<dbReference type="Pfam" id="PF00069">
    <property type="entry name" value="Pkinase"/>
    <property type="match status" value="1"/>
</dbReference>
<evidence type="ECO:0000313" key="6">
    <source>
        <dbReference type="Proteomes" id="UP000008827"/>
    </source>
</evidence>
<feature type="domain" description="Protein kinase" evidence="3">
    <location>
        <begin position="1"/>
        <end position="198"/>
    </location>
</feature>
<dbReference type="SUPFAM" id="SSF56112">
    <property type="entry name" value="Protein kinase-like (PK-like)"/>
    <property type="match status" value="1"/>
</dbReference>
<dbReference type="EMBL" id="CM000841">
    <property type="protein sequence ID" value="KRH46446.1"/>
    <property type="molecule type" value="Genomic_DNA"/>
</dbReference>
<dbReference type="GO" id="GO:0005524">
    <property type="term" value="F:ATP binding"/>
    <property type="evidence" value="ECO:0007669"/>
    <property type="project" value="InterPro"/>
</dbReference>
<dbReference type="GO" id="GO:0004672">
    <property type="term" value="F:protein kinase activity"/>
    <property type="evidence" value="ECO:0007669"/>
    <property type="project" value="InterPro"/>
</dbReference>
<feature type="region of interest" description="Disordered" evidence="2">
    <location>
        <begin position="132"/>
        <end position="157"/>
    </location>
</feature>
<comment type="similarity">
    <text evidence="1">Belongs to the protein kinase superfamily. STE Ser/Thr protein kinase family. STE20 subfamily.</text>
</comment>
<protein>
    <recommendedName>
        <fullName evidence="3">Protein kinase domain-containing protein</fullName>
    </recommendedName>
</protein>
<dbReference type="InterPro" id="IPR011009">
    <property type="entry name" value="Kinase-like_dom_sf"/>
</dbReference>
<name>A0A0R0IW39_SOYBN</name>
<dbReference type="SMART" id="SM00220">
    <property type="entry name" value="S_TKc"/>
    <property type="match status" value="1"/>
</dbReference>
<dbReference type="PROSITE" id="PS50011">
    <property type="entry name" value="PROTEIN_KINASE_DOM"/>
    <property type="match status" value="1"/>
</dbReference>
<accession>A0A0R0IW39</accession>
<dbReference type="SMR" id="A0A0R0IW39"/>